<dbReference type="InterPro" id="IPR013785">
    <property type="entry name" value="Aldolase_TIM"/>
</dbReference>
<dbReference type="SUPFAM" id="SSF102114">
    <property type="entry name" value="Radical SAM enzymes"/>
    <property type="match status" value="1"/>
</dbReference>
<dbReference type="SFLD" id="SFLDF00562">
    <property type="entry name" value="HemN-like__clustered_with_heat"/>
    <property type="match status" value="1"/>
</dbReference>
<dbReference type="SFLD" id="SFLDS00029">
    <property type="entry name" value="Radical_SAM"/>
    <property type="match status" value="2"/>
</dbReference>
<dbReference type="InterPro" id="IPR006638">
    <property type="entry name" value="Elp3/MiaA/NifB-like_rSAM"/>
</dbReference>
<dbReference type="GO" id="GO:0046872">
    <property type="term" value="F:metal ion binding"/>
    <property type="evidence" value="ECO:0007669"/>
    <property type="project" value="UniProtKB-KW"/>
</dbReference>
<name>A0A6J5ZIX2_9ZZZZ</name>
<dbReference type="SFLD" id="SFLDF00288">
    <property type="entry name" value="HemN-like__clustered_with_nucl"/>
    <property type="match status" value="1"/>
</dbReference>
<dbReference type="InterPro" id="IPR034505">
    <property type="entry name" value="Coproporphyrinogen-III_oxidase"/>
</dbReference>
<dbReference type="AlphaFoldDB" id="A0A6J5ZIX2"/>
<protein>
    <submittedName>
        <fullName evidence="9">Unannotated protein</fullName>
    </submittedName>
</protein>
<comment type="similarity">
    <text evidence="1">Belongs to the anaerobic coproporphyrinogen-III oxidase family. HemW subfamily.</text>
</comment>
<sequence length="386" mass="42779">MSIGQAEIPMPLGAYVHVPFCLSRCGYCDFNTYTATELQRDGTTVSVVNYREYAQQEIRWSAQQMTHIRPISTVFFGGGTPTVLAAQDLVSLLQELKDTYGLTLDAEVTTEANPDSVDLDYLMTLHAGGFTRISFGHQSSAPKVLNYLERTHTSGRTWQAVQWAKEAGFQHISVDLIYGSPVETDEDLAATLREVIAADVDHVSAYSLIVETGTKLAHNITRGVVEAPSDDVAADRYSIIDRELTQAGFAWYEVSNWARDGGECRHNLGYWRSHDWLGIGPGAHAYTDSVRSWNIKHPAAWAAALDSGRGPRLDCESITQAQAVREHIMLGLRLREGLSRTHLSESALAQAQIAIAEGFLELSNDRYVLTDYGRLWADALVARLWD</sequence>
<dbReference type="SMART" id="SM00729">
    <property type="entry name" value="Elp3"/>
    <property type="match status" value="1"/>
</dbReference>
<dbReference type="EMBL" id="CAESAJ010000086">
    <property type="protein sequence ID" value="CAB4339593.1"/>
    <property type="molecule type" value="Genomic_DNA"/>
</dbReference>
<dbReference type="InterPro" id="IPR007197">
    <property type="entry name" value="rSAM"/>
</dbReference>
<evidence type="ECO:0000313" key="9">
    <source>
        <dbReference type="EMBL" id="CAB4339593.1"/>
    </source>
</evidence>
<evidence type="ECO:0000256" key="6">
    <source>
        <dbReference type="ARBA" id="ARBA00023014"/>
    </source>
</evidence>
<dbReference type="Gene3D" id="3.20.20.70">
    <property type="entry name" value="Aldolase class I"/>
    <property type="match status" value="1"/>
</dbReference>
<dbReference type="InterPro" id="IPR010723">
    <property type="entry name" value="HemN_C"/>
</dbReference>
<dbReference type="InterPro" id="IPR004559">
    <property type="entry name" value="HemW-like"/>
</dbReference>
<evidence type="ECO:0000256" key="2">
    <source>
        <dbReference type="ARBA" id="ARBA00022617"/>
    </source>
</evidence>
<keyword evidence="3" id="KW-0949">S-adenosyl-L-methionine</keyword>
<evidence type="ECO:0000256" key="7">
    <source>
        <dbReference type="ARBA" id="ARBA00023186"/>
    </source>
</evidence>
<dbReference type="PANTHER" id="PTHR13932:SF5">
    <property type="entry name" value="RADICAL S-ADENOSYL METHIONINE DOMAIN-CONTAINING PROTEIN 1, MITOCHONDRIAL"/>
    <property type="match status" value="1"/>
</dbReference>
<keyword evidence="5" id="KW-0408">Iron</keyword>
<dbReference type="GO" id="GO:0005737">
    <property type="term" value="C:cytoplasm"/>
    <property type="evidence" value="ECO:0007669"/>
    <property type="project" value="InterPro"/>
</dbReference>
<proteinExistence type="inferred from homology"/>
<gene>
    <name evidence="9" type="ORF">UFOPK3770_00846</name>
</gene>
<accession>A0A6J5ZIX2</accession>
<keyword evidence="2" id="KW-0349">Heme</keyword>
<evidence type="ECO:0000256" key="1">
    <source>
        <dbReference type="ARBA" id="ARBA00006100"/>
    </source>
</evidence>
<dbReference type="GO" id="GO:0004109">
    <property type="term" value="F:coproporphyrinogen oxidase activity"/>
    <property type="evidence" value="ECO:0007669"/>
    <property type="project" value="InterPro"/>
</dbReference>
<dbReference type="Pfam" id="PF06969">
    <property type="entry name" value="HemN_C"/>
    <property type="match status" value="1"/>
</dbReference>
<keyword evidence="4" id="KW-0479">Metal-binding</keyword>
<dbReference type="SFLD" id="SFLDG01082">
    <property type="entry name" value="B12-binding_domain_containing"/>
    <property type="match status" value="1"/>
</dbReference>
<dbReference type="SFLD" id="SFLDG01065">
    <property type="entry name" value="anaerobic_coproporphyrinogen-I"/>
    <property type="match status" value="2"/>
</dbReference>
<dbReference type="PANTHER" id="PTHR13932">
    <property type="entry name" value="COPROPORPHYRINIGEN III OXIDASE"/>
    <property type="match status" value="1"/>
</dbReference>
<keyword evidence="7" id="KW-0143">Chaperone</keyword>
<dbReference type="Pfam" id="PF04055">
    <property type="entry name" value="Radical_SAM"/>
    <property type="match status" value="1"/>
</dbReference>
<dbReference type="GO" id="GO:0051539">
    <property type="term" value="F:4 iron, 4 sulfur cluster binding"/>
    <property type="evidence" value="ECO:0007669"/>
    <property type="project" value="InterPro"/>
</dbReference>
<dbReference type="NCBIfam" id="TIGR00539">
    <property type="entry name" value="hemN_rel"/>
    <property type="match status" value="1"/>
</dbReference>
<keyword evidence="6" id="KW-0411">Iron-sulfur</keyword>
<evidence type="ECO:0000256" key="4">
    <source>
        <dbReference type="ARBA" id="ARBA00022723"/>
    </source>
</evidence>
<feature type="domain" description="Radical SAM core" evidence="8">
    <location>
        <begin position="6"/>
        <end position="250"/>
    </location>
</feature>
<dbReference type="InterPro" id="IPR058240">
    <property type="entry name" value="rSAM_sf"/>
</dbReference>
<dbReference type="GO" id="GO:0006779">
    <property type="term" value="P:porphyrin-containing compound biosynthetic process"/>
    <property type="evidence" value="ECO:0007669"/>
    <property type="project" value="InterPro"/>
</dbReference>
<dbReference type="PROSITE" id="PS51918">
    <property type="entry name" value="RADICAL_SAM"/>
    <property type="match status" value="1"/>
</dbReference>
<evidence type="ECO:0000256" key="5">
    <source>
        <dbReference type="ARBA" id="ARBA00023004"/>
    </source>
</evidence>
<evidence type="ECO:0000256" key="3">
    <source>
        <dbReference type="ARBA" id="ARBA00022691"/>
    </source>
</evidence>
<reference evidence="9" key="1">
    <citation type="submission" date="2020-05" db="EMBL/GenBank/DDBJ databases">
        <authorList>
            <person name="Chiriac C."/>
            <person name="Salcher M."/>
            <person name="Ghai R."/>
            <person name="Kavagutti S V."/>
        </authorList>
    </citation>
    <scope>NUCLEOTIDE SEQUENCE</scope>
</reference>
<organism evidence="9">
    <name type="scientific">freshwater metagenome</name>
    <dbReference type="NCBI Taxonomy" id="449393"/>
    <lineage>
        <taxon>unclassified sequences</taxon>
        <taxon>metagenomes</taxon>
        <taxon>ecological metagenomes</taxon>
    </lineage>
</organism>
<evidence type="ECO:0000259" key="8">
    <source>
        <dbReference type="PROSITE" id="PS51918"/>
    </source>
</evidence>